<gene>
    <name evidence="3" type="ORF">A2627_02110</name>
</gene>
<accession>A0A1F7Y8T6</accession>
<feature type="domain" description="CAAX prenyl protease 2/Lysostaphin resistance protein A-like" evidence="2">
    <location>
        <begin position="108"/>
        <end position="209"/>
    </location>
</feature>
<dbReference type="GO" id="GO:0004175">
    <property type="term" value="F:endopeptidase activity"/>
    <property type="evidence" value="ECO:0007669"/>
    <property type="project" value="UniProtKB-ARBA"/>
</dbReference>
<comment type="caution">
    <text evidence="3">The sequence shown here is derived from an EMBL/GenBank/DDBJ whole genome shotgun (WGS) entry which is preliminary data.</text>
</comment>
<reference evidence="3 4" key="1">
    <citation type="journal article" date="2016" name="Nat. Commun.">
        <title>Thousands of microbial genomes shed light on interconnected biogeochemical processes in an aquifer system.</title>
        <authorList>
            <person name="Anantharaman K."/>
            <person name="Brown C.T."/>
            <person name="Hug L.A."/>
            <person name="Sharon I."/>
            <person name="Castelle C.J."/>
            <person name="Probst A.J."/>
            <person name="Thomas B.C."/>
            <person name="Singh A."/>
            <person name="Wilkins M.J."/>
            <person name="Karaoz U."/>
            <person name="Brodie E.L."/>
            <person name="Williams K.H."/>
            <person name="Hubbard S.S."/>
            <person name="Banfield J.F."/>
        </authorList>
    </citation>
    <scope>NUCLEOTIDE SEQUENCE [LARGE SCALE GENOMIC DNA]</scope>
</reference>
<organism evidence="3 4">
    <name type="scientific">Candidatus Woesebacteria bacterium RIFCSPHIGHO2_01_FULL_39_28</name>
    <dbReference type="NCBI Taxonomy" id="1802496"/>
    <lineage>
        <taxon>Bacteria</taxon>
        <taxon>Candidatus Woeseibacteriota</taxon>
    </lineage>
</organism>
<keyword evidence="1" id="KW-1133">Transmembrane helix</keyword>
<protein>
    <recommendedName>
        <fullName evidence="2">CAAX prenyl protease 2/Lysostaphin resistance protein A-like domain-containing protein</fullName>
    </recommendedName>
</protein>
<feature type="transmembrane region" description="Helical" evidence="1">
    <location>
        <begin position="109"/>
        <end position="132"/>
    </location>
</feature>
<dbReference type="GO" id="GO:0080120">
    <property type="term" value="P:CAAX-box protein maturation"/>
    <property type="evidence" value="ECO:0007669"/>
    <property type="project" value="UniProtKB-ARBA"/>
</dbReference>
<evidence type="ECO:0000259" key="2">
    <source>
        <dbReference type="Pfam" id="PF02517"/>
    </source>
</evidence>
<dbReference type="InterPro" id="IPR003675">
    <property type="entry name" value="Rce1/LyrA-like_dom"/>
</dbReference>
<keyword evidence="1" id="KW-0812">Transmembrane</keyword>
<evidence type="ECO:0000313" key="4">
    <source>
        <dbReference type="Proteomes" id="UP000178851"/>
    </source>
</evidence>
<feature type="transmembrane region" description="Helical" evidence="1">
    <location>
        <begin position="35"/>
        <end position="53"/>
    </location>
</feature>
<name>A0A1F7Y8T6_9BACT</name>
<dbReference type="Pfam" id="PF02517">
    <property type="entry name" value="Rce1-like"/>
    <property type="match status" value="1"/>
</dbReference>
<keyword evidence="1" id="KW-0472">Membrane</keyword>
<dbReference type="AlphaFoldDB" id="A0A1F7Y8T6"/>
<feature type="transmembrane region" description="Helical" evidence="1">
    <location>
        <begin position="74"/>
        <end position="94"/>
    </location>
</feature>
<dbReference type="EMBL" id="MGGI01000038">
    <property type="protein sequence ID" value="OGM23723.1"/>
    <property type="molecule type" value="Genomic_DNA"/>
</dbReference>
<dbReference type="Proteomes" id="UP000178851">
    <property type="component" value="Unassembled WGS sequence"/>
</dbReference>
<feature type="transmembrane region" description="Helical" evidence="1">
    <location>
        <begin position="144"/>
        <end position="165"/>
    </location>
</feature>
<evidence type="ECO:0000256" key="1">
    <source>
        <dbReference type="SAM" id="Phobius"/>
    </source>
</evidence>
<proteinExistence type="predicted"/>
<evidence type="ECO:0000313" key="3">
    <source>
        <dbReference type="EMBL" id="OGM23723.1"/>
    </source>
</evidence>
<feature type="transmembrane region" description="Helical" evidence="1">
    <location>
        <begin position="171"/>
        <end position="191"/>
    </location>
</feature>
<feature type="transmembrane region" description="Helical" evidence="1">
    <location>
        <begin position="12"/>
        <end position="29"/>
    </location>
</feature>
<sequence>MPKKELAIKHATVYAAYLLIIWGFYRFIFRFPDEVEELIIKPFLWLVPIVILLKKERMSISSLGITGRNLFPSIYLALGLGAVFMIEGLAVNFIKYGGFNFSANVSGNLLLAALGLSFATAFSEEIAFRGFIFNRIWHSIGNEWIANVLTTIIWTLVHLPITVFIWKANAFQVAVYLVLTIIFSLGSGFVFSKTKNVASSIFLHVLWEWPIILFG</sequence>